<evidence type="ECO:0000313" key="3">
    <source>
        <dbReference type="Proteomes" id="UP000814176"/>
    </source>
</evidence>
<keyword evidence="1" id="KW-0472">Membrane</keyword>
<keyword evidence="3" id="KW-1185">Reference proteome</keyword>
<dbReference type="GeneID" id="72004568"/>
<proteinExistence type="predicted"/>
<keyword evidence="1" id="KW-0812">Transmembrane</keyword>
<reference evidence="2 3" key="1">
    <citation type="journal article" date="2021" name="Environ. Microbiol.">
        <title>Gene family expansions and transcriptome signatures uncover fungal adaptations to wood decay.</title>
        <authorList>
            <person name="Hage H."/>
            <person name="Miyauchi S."/>
            <person name="Viragh M."/>
            <person name="Drula E."/>
            <person name="Min B."/>
            <person name="Chaduli D."/>
            <person name="Navarro D."/>
            <person name="Favel A."/>
            <person name="Norest M."/>
            <person name="Lesage-Meessen L."/>
            <person name="Balint B."/>
            <person name="Merenyi Z."/>
            <person name="de Eugenio L."/>
            <person name="Morin E."/>
            <person name="Martinez A.T."/>
            <person name="Baldrian P."/>
            <person name="Stursova M."/>
            <person name="Martinez M.J."/>
            <person name="Novotny C."/>
            <person name="Magnuson J.K."/>
            <person name="Spatafora J.W."/>
            <person name="Maurice S."/>
            <person name="Pangilinan J."/>
            <person name="Andreopoulos W."/>
            <person name="LaButti K."/>
            <person name="Hundley H."/>
            <person name="Na H."/>
            <person name="Kuo A."/>
            <person name="Barry K."/>
            <person name="Lipzen A."/>
            <person name="Henrissat B."/>
            <person name="Riley R."/>
            <person name="Ahrendt S."/>
            <person name="Nagy L.G."/>
            <person name="Grigoriev I.V."/>
            <person name="Martin F."/>
            <person name="Rosso M.N."/>
        </authorList>
    </citation>
    <scope>NUCLEOTIDE SEQUENCE [LARGE SCALE GENOMIC DNA]</scope>
    <source>
        <strain evidence="2 3">CIRM-BRFM 1785</strain>
    </source>
</reference>
<comment type="caution">
    <text evidence="2">The sequence shown here is derived from an EMBL/GenBank/DDBJ whole genome shotgun (WGS) entry which is preliminary data.</text>
</comment>
<accession>A0ABQ8KEP9</accession>
<name>A0ABQ8KEP9_9APHY</name>
<dbReference type="EMBL" id="JADCUA010000011">
    <property type="protein sequence ID" value="KAH9836104.1"/>
    <property type="molecule type" value="Genomic_DNA"/>
</dbReference>
<evidence type="ECO:0000256" key="1">
    <source>
        <dbReference type="SAM" id="Phobius"/>
    </source>
</evidence>
<dbReference type="RefSeq" id="XP_047778389.1">
    <property type="nucleotide sequence ID" value="XM_047923836.1"/>
</dbReference>
<organism evidence="2 3">
    <name type="scientific">Rhodofomes roseus</name>
    <dbReference type="NCBI Taxonomy" id="34475"/>
    <lineage>
        <taxon>Eukaryota</taxon>
        <taxon>Fungi</taxon>
        <taxon>Dikarya</taxon>
        <taxon>Basidiomycota</taxon>
        <taxon>Agaricomycotina</taxon>
        <taxon>Agaricomycetes</taxon>
        <taxon>Polyporales</taxon>
        <taxon>Rhodofomes</taxon>
    </lineage>
</organism>
<dbReference type="Proteomes" id="UP000814176">
    <property type="component" value="Unassembled WGS sequence"/>
</dbReference>
<keyword evidence="1" id="KW-1133">Transmembrane helix</keyword>
<evidence type="ECO:0000313" key="2">
    <source>
        <dbReference type="EMBL" id="KAH9836104.1"/>
    </source>
</evidence>
<gene>
    <name evidence="2" type="ORF">C8Q71DRAFT_760594</name>
</gene>
<feature type="transmembrane region" description="Helical" evidence="1">
    <location>
        <begin position="70"/>
        <end position="90"/>
    </location>
</feature>
<feature type="transmembrane region" description="Helical" evidence="1">
    <location>
        <begin position="102"/>
        <end position="123"/>
    </location>
</feature>
<protein>
    <submittedName>
        <fullName evidence="2">Uncharacterized protein</fullName>
    </submittedName>
</protein>
<sequence length="203" mass="21893">MASGSTGRSLSTSVGVTCEETITMPSTWENVRVSGTMLLRGGLALSPIIAAYQGTSLIPPPSPSLATQGILAGLAASSLPAFFYVVPMVFGNKPRPSRSPLFLPVTAFVVTTDVFSWIAALVLARQRKTGRTDWLLDTMAKLQLTSSVLLGIGSVIRKYLKMGQINPALSWADKVEWQLLGTTLLHIAGATAILTRRRWEYKE</sequence>